<comment type="caution">
    <text evidence="1">The sequence shown here is derived from an EMBL/GenBank/DDBJ whole genome shotgun (WGS) entry which is preliminary data.</text>
</comment>
<proteinExistence type="predicted"/>
<dbReference type="Pfam" id="PF19785">
    <property type="entry name" value="UPF0738"/>
    <property type="match status" value="1"/>
</dbReference>
<evidence type="ECO:0000313" key="1">
    <source>
        <dbReference type="EMBL" id="EHL78476.1"/>
    </source>
</evidence>
<dbReference type="EMBL" id="ACWF01000068">
    <property type="protein sequence ID" value="EHL78476.1"/>
    <property type="molecule type" value="Genomic_DNA"/>
</dbReference>
<evidence type="ECO:0000313" key="2">
    <source>
        <dbReference type="Proteomes" id="UP000011747"/>
    </source>
</evidence>
<gene>
    <name evidence="1" type="ORF">HMPREF1015_01553</name>
</gene>
<dbReference type="AlphaFoldDB" id="G9QK14"/>
<dbReference type="Proteomes" id="UP000011747">
    <property type="component" value="Unassembled WGS sequence"/>
</dbReference>
<protein>
    <submittedName>
        <fullName evidence="1">Uncharacterized protein</fullName>
    </submittedName>
</protein>
<dbReference type="HOGENOM" id="CLU_142282_0_0_9"/>
<dbReference type="PATRIC" id="fig|665952.3.peg.1336"/>
<organism evidence="1 2">
    <name type="scientific">Bacillus smithii 7_3_47FAA</name>
    <dbReference type="NCBI Taxonomy" id="665952"/>
    <lineage>
        <taxon>Bacteria</taxon>
        <taxon>Bacillati</taxon>
        <taxon>Bacillota</taxon>
        <taxon>Bacilli</taxon>
        <taxon>Bacillales</taxon>
        <taxon>Bacillaceae</taxon>
        <taxon>Bacillus</taxon>
    </lineage>
</organism>
<dbReference type="InterPro" id="IPR020908">
    <property type="entry name" value="UPF0738"/>
</dbReference>
<reference evidence="1 2" key="1">
    <citation type="submission" date="2011-09" db="EMBL/GenBank/DDBJ databases">
        <title>The Genome Sequence of Bacillus smithii 7_3_47FAA.</title>
        <authorList>
            <consortium name="The Broad Institute Genome Sequencing Platform"/>
            <person name="Earl A."/>
            <person name="Ward D."/>
            <person name="Feldgarden M."/>
            <person name="Gevers D."/>
            <person name="Daigneault M."/>
            <person name="Strauss J."/>
            <person name="Allen-Vercoe E."/>
            <person name="Young S.K."/>
            <person name="Zeng Q."/>
            <person name="Gargeya S."/>
            <person name="Fitzgerald M."/>
            <person name="Haas B."/>
            <person name="Abouelleil A."/>
            <person name="Alvarado L."/>
            <person name="Arachchi H.M."/>
            <person name="Berlin A."/>
            <person name="Brown A."/>
            <person name="Chapman S.B."/>
            <person name="Chen Z."/>
            <person name="Dunbar C."/>
            <person name="Freedman E."/>
            <person name="Gearin G."/>
            <person name="Goldberg J."/>
            <person name="Griggs A."/>
            <person name="Gujja S."/>
            <person name="Heiman D."/>
            <person name="Howarth C."/>
            <person name="Larson L."/>
            <person name="Lui A."/>
            <person name="MacDonald P.J.P."/>
            <person name="Montmayeur A."/>
            <person name="Murphy C."/>
            <person name="Neiman D."/>
            <person name="Pearson M."/>
            <person name="Priest M."/>
            <person name="Roberts A."/>
            <person name="Saif S."/>
            <person name="Shea T."/>
            <person name="Shenoy N."/>
            <person name="Sisk P."/>
            <person name="Stolte C."/>
            <person name="Sykes S."/>
            <person name="Wortman J."/>
            <person name="Nusbaum C."/>
            <person name="Birren B."/>
        </authorList>
    </citation>
    <scope>NUCLEOTIDE SEQUENCE [LARGE SCALE GENOMIC DNA]</scope>
    <source>
        <strain evidence="1 2">7_3_47FAA</strain>
    </source>
</reference>
<accession>G9QK14</accession>
<dbReference type="RefSeq" id="WP_003353647.1">
    <property type="nucleotide sequence ID" value="NZ_JH414748.1"/>
</dbReference>
<sequence length="124" mass="14396">MRKKIHFTKSEWDGKNLILKTDQKETFPALKASGQMIVDSDQFAFIYLAEDKDEYIYLYIHEPVWADLHKVLQTDAAVKADIEGEILELTQFSDELSYLIHNIEGNSNYGEEMVAKVESVFFEK</sequence>
<name>G9QK14_9BACI</name>
<keyword evidence="2" id="KW-1185">Reference proteome</keyword>